<dbReference type="AlphaFoldDB" id="A0A0U1NIT6"/>
<keyword evidence="3" id="KW-1185">Reference proteome</keyword>
<dbReference type="EMBL" id="CVQV01000003">
    <property type="protein sequence ID" value="CRK74615.1"/>
    <property type="molecule type" value="Genomic_DNA"/>
</dbReference>
<dbReference type="SUPFAM" id="SSF69118">
    <property type="entry name" value="AhpD-like"/>
    <property type="match status" value="1"/>
</dbReference>
<name>A0A0U1NIT6_9RHOB</name>
<evidence type="ECO:0000259" key="1">
    <source>
        <dbReference type="Pfam" id="PF02627"/>
    </source>
</evidence>
<accession>A0A0U1NIT6</accession>
<evidence type="ECO:0000313" key="2">
    <source>
        <dbReference type="EMBL" id="CRK74615.1"/>
    </source>
</evidence>
<evidence type="ECO:0000313" key="3">
    <source>
        <dbReference type="Proteomes" id="UP000048949"/>
    </source>
</evidence>
<organism evidence="2 3">
    <name type="scientific">Nereida ignava</name>
    <dbReference type="NCBI Taxonomy" id="282199"/>
    <lineage>
        <taxon>Bacteria</taxon>
        <taxon>Pseudomonadati</taxon>
        <taxon>Pseudomonadota</taxon>
        <taxon>Alphaproteobacteria</taxon>
        <taxon>Rhodobacterales</taxon>
        <taxon>Roseobacteraceae</taxon>
        <taxon>Nereida</taxon>
    </lineage>
</organism>
<dbReference type="STRING" id="282199.GCA_001049735_00650"/>
<dbReference type="Proteomes" id="UP000048949">
    <property type="component" value="Unassembled WGS sequence"/>
</dbReference>
<dbReference type="InterPro" id="IPR029032">
    <property type="entry name" value="AhpD-like"/>
</dbReference>
<dbReference type="Gene3D" id="1.20.1290.10">
    <property type="entry name" value="AhpD-like"/>
    <property type="match status" value="1"/>
</dbReference>
<dbReference type="GO" id="GO:0051920">
    <property type="term" value="F:peroxiredoxin activity"/>
    <property type="evidence" value="ECO:0007669"/>
    <property type="project" value="InterPro"/>
</dbReference>
<proteinExistence type="predicted"/>
<sequence length="144" mass="15283">MTKTPENPFQAFLDQSADWTKEMAPHMERFMGGNWSSAEWMQGMEKAMGAMSKEMLDATMGGTASAGGLDAKTRLLVSLAGFVAQGATADAQIKITVSNAHTAGATEQEIMETIATMSLLGGMPAMTKAMQLAADALKEKDDTE</sequence>
<protein>
    <submittedName>
        <fullName evidence="2">4-carboxymuconolactone decarboxylase</fullName>
    </submittedName>
</protein>
<dbReference type="Pfam" id="PF02627">
    <property type="entry name" value="CMD"/>
    <property type="match status" value="1"/>
</dbReference>
<reference evidence="2 3" key="1">
    <citation type="submission" date="2015-04" db="EMBL/GenBank/DDBJ databases">
        <authorList>
            <person name="Syromyatnikov M.Y."/>
            <person name="Popov V.N."/>
        </authorList>
    </citation>
    <scope>NUCLEOTIDE SEQUENCE [LARGE SCALE GENOMIC DNA]</scope>
    <source>
        <strain evidence="2 3">CECT 5292</strain>
    </source>
</reference>
<dbReference type="OrthoDB" id="9801400at2"/>
<gene>
    <name evidence="2" type="ORF">NIG5292_00650</name>
</gene>
<dbReference type="InterPro" id="IPR003779">
    <property type="entry name" value="CMD-like"/>
</dbReference>
<dbReference type="RefSeq" id="WP_053084825.1">
    <property type="nucleotide sequence ID" value="NZ_CBFHGK010000001.1"/>
</dbReference>
<feature type="domain" description="Carboxymuconolactone decarboxylase-like" evidence="1">
    <location>
        <begin position="54"/>
        <end position="134"/>
    </location>
</feature>